<keyword evidence="2 6" id="KW-0812">Transmembrane</keyword>
<evidence type="ECO:0000256" key="3">
    <source>
        <dbReference type="ARBA" id="ARBA00022748"/>
    </source>
</evidence>
<reference evidence="9 10" key="1">
    <citation type="submission" date="2022-12" db="EMBL/GenBank/DDBJ databases">
        <title>Dasania phycosphaerae sp. nov., isolated from particulate material of the south coast of Korea.</title>
        <authorList>
            <person name="Jiang Y."/>
        </authorList>
    </citation>
    <scope>NUCLEOTIDE SEQUENCE [LARGE SCALE GENOMIC DNA]</scope>
    <source>
        <strain evidence="9 10">GY-19</strain>
    </source>
</reference>
<accession>A0A9J6RL29</accession>
<evidence type="ECO:0000256" key="2">
    <source>
        <dbReference type="ARBA" id="ARBA00022692"/>
    </source>
</evidence>
<sequence length="575" mass="62852">MLFKLFFALSFSTLGLITQSFSQFDEAETFLPVEQAYQLSGFFNQDHSLQLQWQIAPKYYLYKHSFKFDLTDQGQALAISADIEPGLAKTDEFFGDVEVYYHSSAVTLTDIPKTGNYQLTVTSQGCADAGLCYPPRKQIFTINADQQSIDETLITQQNPLSNSAAIPPSAASKGNESSHISLLYAILFAMLGGAILNLMPCVFPVLSLKILSFTKDKEHNHSLHGLSYSAGVIVSFVAVAATLISLQAAGEAVGWGFQLQSPWFVAALAYLFFVMGLSLSGAIELGQSWMGAGSQLAAKQGYSGSFFSGVLATVVASPCTAPFMGTALGYAITQDALTALLVFAALGLGMALPVLIMAHSPKLLNKLPKPGPWMEQLKQFLAFPLYATTLWLCWVIGKQTGVTGMLLVLIGCLLIALALWLWQQHWLRKLLSLSCLAAAVWLIGSPMLSPSSEQTNEQEWQAYSPELLSQLRQQQQLIFVNLTADWCITCLANEKITLSTEEVKASFKANNVNYLKGDWTNHDPAISALLKEHGRTGIPLYLLYPPSANSRAIILPQILSKSLLLEQISLYSQQN</sequence>
<keyword evidence="5 6" id="KW-0472">Membrane</keyword>
<evidence type="ECO:0000259" key="7">
    <source>
        <dbReference type="Pfam" id="PF02683"/>
    </source>
</evidence>
<dbReference type="Gene3D" id="3.40.30.10">
    <property type="entry name" value="Glutaredoxin"/>
    <property type="match status" value="1"/>
</dbReference>
<dbReference type="InterPro" id="IPR035671">
    <property type="entry name" value="DsbD_gamma"/>
</dbReference>
<dbReference type="GO" id="GO:0015035">
    <property type="term" value="F:protein-disulfide reductase activity"/>
    <property type="evidence" value="ECO:0007669"/>
    <property type="project" value="TreeGrafter"/>
</dbReference>
<dbReference type="PANTHER" id="PTHR32234">
    <property type="entry name" value="THIOL:DISULFIDE INTERCHANGE PROTEIN DSBD"/>
    <property type="match status" value="1"/>
</dbReference>
<evidence type="ECO:0000256" key="6">
    <source>
        <dbReference type="SAM" id="Phobius"/>
    </source>
</evidence>
<feature type="transmembrane region" description="Helical" evidence="6">
    <location>
        <begin position="306"/>
        <end position="332"/>
    </location>
</feature>
<evidence type="ECO:0000256" key="5">
    <source>
        <dbReference type="ARBA" id="ARBA00023136"/>
    </source>
</evidence>
<dbReference type="InterPro" id="IPR028250">
    <property type="entry name" value="DsbDN"/>
</dbReference>
<dbReference type="RefSeq" id="WP_258331570.1">
    <property type="nucleotide sequence ID" value="NZ_JAPTGG010000007.1"/>
</dbReference>
<dbReference type="CDD" id="cd02953">
    <property type="entry name" value="DsbDgamma"/>
    <property type="match status" value="1"/>
</dbReference>
<name>A0A9J6RL29_9GAMM</name>
<evidence type="ECO:0000313" key="9">
    <source>
        <dbReference type="EMBL" id="MCZ0865422.1"/>
    </source>
</evidence>
<keyword evidence="4 6" id="KW-1133">Transmembrane helix</keyword>
<dbReference type="Proteomes" id="UP001069090">
    <property type="component" value="Unassembled WGS sequence"/>
</dbReference>
<dbReference type="SUPFAM" id="SSF52833">
    <property type="entry name" value="Thioredoxin-like"/>
    <property type="match status" value="1"/>
</dbReference>
<proteinExistence type="predicted"/>
<feature type="transmembrane region" description="Helical" evidence="6">
    <location>
        <begin position="403"/>
        <end position="423"/>
    </location>
</feature>
<gene>
    <name evidence="9" type="ORF">O0V09_09430</name>
</gene>
<dbReference type="InterPro" id="IPR003834">
    <property type="entry name" value="Cyt_c_assmbl_TM_dom"/>
</dbReference>
<dbReference type="GO" id="GO:0017004">
    <property type="term" value="P:cytochrome complex assembly"/>
    <property type="evidence" value="ECO:0007669"/>
    <property type="project" value="UniProtKB-KW"/>
</dbReference>
<feature type="transmembrane region" description="Helical" evidence="6">
    <location>
        <begin position="338"/>
        <end position="359"/>
    </location>
</feature>
<comment type="caution">
    <text evidence="9">The sequence shown here is derived from an EMBL/GenBank/DDBJ whole genome shotgun (WGS) entry which is preliminary data.</text>
</comment>
<feature type="transmembrane region" description="Helical" evidence="6">
    <location>
        <begin position="226"/>
        <end position="250"/>
    </location>
</feature>
<evidence type="ECO:0000256" key="4">
    <source>
        <dbReference type="ARBA" id="ARBA00022989"/>
    </source>
</evidence>
<dbReference type="GO" id="GO:0045454">
    <property type="term" value="P:cell redox homeostasis"/>
    <property type="evidence" value="ECO:0007669"/>
    <property type="project" value="TreeGrafter"/>
</dbReference>
<keyword evidence="3" id="KW-0201">Cytochrome c-type biogenesis</keyword>
<feature type="domain" description="Thiol:disulfide interchange protein DsbD N-terminal" evidence="8">
    <location>
        <begin position="28"/>
        <end position="142"/>
    </location>
</feature>
<dbReference type="SUPFAM" id="SSF74863">
    <property type="entry name" value="Thiol:disulfide interchange protein DsbD, N-terminal domain (DsbD-alpha)"/>
    <property type="match status" value="1"/>
</dbReference>
<feature type="transmembrane region" description="Helical" evidence="6">
    <location>
        <begin position="262"/>
        <end position="285"/>
    </location>
</feature>
<keyword evidence="10" id="KW-1185">Reference proteome</keyword>
<protein>
    <submittedName>
        <fullName evidence="9">Protein-disulfide reductase DsbD</fullName>
    </submittedName>
</protein>
<feature type="domain" description="Cytochrome C biogenesis protein transmembrane" evidence="7">
    <location>
        <begin position="185"/>
        <end position="393"/>
    </location>
</feature>
<dbReference type="GO" id="GO:0016020">
    <property type="term" value="C:membrane"/>
    <property type="evidence" value="ECO:0007669"/>
    <property type="project" value="UniProtKB-SubCell"/>
</dbReference>
<feature type="transmembrane region" description="Helical" evidence="6">
    <location>
        <begin position="380"/>
        <end position="397"/>
    </location>
</feature>
<evidence type="ECO:0000313" key="10">
    <source>
        <dbReference type="Proteomes" id="UP001069090"/>
    </source>
</evidence>
<dbReference type="EMBL" id="JAPTGG010000007">
    <property type="protein sequence ID" value="MCZ0865422.1"/>
    <property type="molecule type" value="Genomic_DNA"/>
</dbReference>
<dbReference type="Gene3D" id="2.60.40.1250">
    <property type="entry name" value="Thiol:disulfide interchange protein DsbD, N-terminal domain"/>
    <property type="match status" value="1"/>
</dbReference>
<dbReference type="Pfam" id="PF13899">
    <property type="entry name" value="Thioredoxin_7"/>
    <property type="match status" value="1"/>
</dbReference>
<feature type="transmembrane region" description="Helical" evidence="6">
    <location>
        <begin position="182"/>
        <end position="206"/>
    </location>
</feature>
<feature type="transmembrane region" description="Helical" evidence="6">
    <location>
        <begin position="430"/>
        <end position="448"/>
    </location>
</feature>
<evidence type="ECO:0000256" key="1">
    <source>
        <dbReference type="ARBA" id="ARBA00004141"/>
    </source>
</evidence>
<dbReference type="AlphaFoldDB" id="A0A9J6RL29"/>
<dbReference type="Pfam" id="PF02683">
    <property type="entry name" value="DsbD_TM"/>
    <property type="match status" value="1"/>
</dbReference>
<organism evidence="9 10">
    <name type="scientific">Dasania phycosphaerae</name>
    <dbReference type="NCBI Taxonomy" id="2950436"/>
    <lineage>
        <taxon>Bacteria</taxon>
        <taxon>Pseudomonadati</taxon>
        <taxon>Pseudomonadota</taxon>
        <taxon>Gammaproteobacteria</taxon>
        <taxon>Cellvibrionales</taxon>
        <taxon>Spongiibacteraceae</taxon>
        <taxon>Dasania</taxon>
    </lineage>
</organism>
<dbReference type="Pfam" id="PF11412">
    <property type="entry name" value="DsbD_N"/>
    <property type="match status" value="1"/>
</dbReference>
<evidence type="ECO:0000259" key="8">
    <source>
        <dbReference type="Pfam" id="PF11412"/>
    </source>
</evidence>
<comment type="subcellular location">
    <subcellularLocation>
        <location evidence="1">Membrane</location>
        <topology evidence="1">Multi-pass membrane protein</topology>
    </subcellularLocation>
</comment>
<dbReference type="InterPro" id="IPR036249">
    <property type="entry name" value="Thioredoxin-like_sf"/>
</dbReference>
<dbReference type="InterPro" id="IPR036929">
    <property type="entry name" value="DsbDN_sf"/>
</dbReference>
<dbReference type="PANTHER" id="PTHR32234:SF3">
    <property type="entry name" value="SUPPRESSION OF COPPER SENSITIVITY PROTEIN"/>
    <property type="match status" value="1"/>
</dbReference>